<dbReference type="OrthoDB" id="2750183at2759"/>
<evidence type="ECO:0000313" key="2">
    <source>
        <dbReference type="EMBL" id="TCD69003.1"/>
    </source>
</evidence>
<dbReference type="Proteomes" id="UP000292702">
    <property type="component" value="Unassembled WGS sequence"/>
</dbReference>
<feature type="compositionally biased region" description="Basic and acidic residues" evidence="1">
    <location>
        <begin position="26"/>
        <end position="35"/>
    </location>
</feature>
<keyword evidence="3" id="KW-1185">Reference proteome</keyword>
<feature type="region of interest" description="Disordered" evidence="1">
    <location>
        <begin position="1"/>
        <end position="35"/>
    </location>
</feature>
<dbReference type="AlphaFoldDB" id="A0A4R0RPD5"/>
<dbReference type="EMBL" id="RWJN01000052">
    <property type="protein sequence ID" value="TCD69003.1"/>
    <property type="molecule type" value="Genomic_DNA"/>
</dbReference>
<organism evidence="2 3">
    <name type="scientific">Steccherinum ochraceum</name>
    <dbReference type="NCBI Taxonomy" id="92696"/>
    <lineage>
        <taxon>Eukaryota</taxon>
        <taxon>Fungi</taxon>
        <taxon>Dikarya</taxon>
        <taxon>Basidiomycota</taxon>
        <taxon>Agaricomycotina</taxon>
        <taxon>Agaricomycetes</taxon>
        <taxon>Polyporales</taxon>
        <taxon>Steccherinaceae</taxon>
        <taxon>Steccherinum</taxon>
    </lineage>
</organism>
<evidence type="ECO:0008006" key="4">
    <source>
        <dbReference type="Google" id="ProtNLM"/>
    </source>
</evidence>
<sequence>MESADAEHVNAGEADISEGETGDSLYDEREDRGDNHRASQMTLDWDILLEIMSVVVSRSCYETTTPDLSRLSRTCRTLYEVGVPLLLGCDMHVGFQDSDSFQDMASLASFIHRHRHRAHLVRRLTIFGFPDKWEATLGTERNFDDVADQFGRALERCVQLEMLWIESYYDQAFCHAAVAKAITSLRCLQEIRFNSVGPRGMHVVQNMRSPVTSASIKFQYDAEYGHRDPSIILHGFAESLTNITIRYARSIASGYDRQPGGVTRYPKVRSITFEETCSFDVNSFDFAAAFPNLRELIWHNDYDAYLDDAEETRACYLHDIQTGYVHRHASWETLDTLILSNIDRLYSLALTCQVDLWGGASLTGDETQLARFWAILGDILPSRLEVEVAVGLITQERQLFPVLAMTHLEMRIILPNATYTDVNQVLNGVAHKLQSLASSLTHLCLVVDYSPRTNINDRTLASLRSLSIVPHAIQMFNLAPHLRHVFFKISHAPEPGLMWSLGLPGAEDASQNSVDDPLEDIDVVAESMAFTRESPYTYSFHVSG</sequence>
<proteinExistence type="predicted"/>
<accession>A0A4R0RPD5</accession>
<comment type="caution">
    <text evidence="2">The sequence shown here is derived from an EMBL/GenBank/DDBJ whole genome shotgun (WGS) entry which is preliminary data.</text>
</comment>
<evidence type="ECO:0000256" key="1">
    <source>
        <dbReference type="SAM" id="MobiDB-lite"/>
    </source>
</evidence>
<feature type="compositionally biased region" description="Basic and acidic residues" evidence="1">
    <location>
        <begin position="1"/>
        <end position="10"/>
    </location>
</feature>
<gene>
    <name evidence="2" type="ORF">EIP91_009225</name>
</gene>
<reference evidence="2 3" key="1">
    <citation type="submission" date="2018-11" db="EMBL/GenBank/DDBJ databases">
        <title>Genome assembly of Steccherinum ochraceum LE-BIN_3174, the white-rot fungus of the Steccherinaceae family (The Residual Polyporoid clade, Polyporales, Basidiomycota).</title>
        <authorList>
            <person name="Fedorova T.V."/>
            <person name="Glazunova O.A."/>
            <person name="Landesman E.O."/>
            <person name="Moiseenko K.V."/>
            <person name="Psurtseva N.V."/>
            <person name="Savinova O.S."/>
            <person name="Shakhova N.V."/>
            <person name="Tyazhelova T.V."/>
            <person name="Vasina D.V."/>
        </authorList>
    </citation>
    <scope>NUCLEOTIDE SEQUENCE [LARGE SCALE GENOMIC DNA]</scope>
    <source>
        <strain evidence="2 3">LE-BIN_3174</strain>
    </source>
</reference>
<evidence type="ECO:0000313" key="3">
    <source>
        <dbReference type="Proteomes" id="UP000292702"/>
    </source>
</evidence>
<name>A0A4R0RPD5_9APHY</name>
<protein>
    <recommendedName>
        <fullName evidence="4">F-box domain-containing protein</fullName>
    </recommendedName>
</protein>